<comment type="similarity">
    <text evidence="2">Belongs to the CDP-alcohol phosphatidyltransferase class-I family.</text>
</comment>
<feature type="transmembrane region" description="Helical" evidence="3">
    <location>
        <begin position="189"/>
        <end position="207"/>
    </location>
</feature>
<dbReference type="AlphaFoldDB" id="A0A4R6AIX9"/>
<dbReference type="InterPro" id="IPR043130">
    <property type="entry name" value="CDP-OH_PTrfase_TM_dom"/>
</dbReference>
<evidence type="ECO:0000313" key="4">
    <source>
        <dbReference type="EMBL" id="TDL81656.1"/>
    </source>
</evidence>
<name>A0A4R6AIX9_9RHOB</name>
<evidence type="ECO:0000313" key="5">
    <source>
        <dbReference type="Proteomes" id="UP000295701"/>
    </source>
</evidence>
<evidence type="ECO:0000256" key="1">
    <source>
        <dbReference type="ARBA" id="ARBA00022679"/>
    </source>
</evidence>
<dbReference type="EMBL" id="SNAA01000004">
    <property type="protein sequence ID" value="TDL81656.1"/>
    <property type="molecule type" value="Genomic_DNA"/>
</dbReference>
<dbReference type="PROSITE" id="PS00379">
    <property type="entry name" value="CDP_ALCOHOL_P_TRANSF"/>
    <property type="match status" value="1"/>
</dbReference>
<dbReference type="Gene3D" id="1.20.120.1760">
    <property type="match status" value="1"/>
</dbReference>
<feature type="transmembrane region" description="Helical" evidence="3">
    <location>
        <begin position="69"/>
        <end position="89"/>
    </location>
</feature>
<protein>
    <submittedName>
        <fullName evidence="4">CDP-alcohol phosphatidyltransferase family protein</fullName>
    </submittedName>
</protein>
<organism evidence="4 5">
    <name type="scientific">Palleronia sediminis</name>
    <dbReference type="NCBI Taxonomy" id="2547833"/>
    <lineage>
        <taxon>Bacteria</taxon>
        <taxon>Pseudomonadati</taxon>
        <taxon>Pseudomonadota</taxon>
        <taxon>Alphaproteobacteria</taxon>
        <taxon>Rhodobacterales</taxon>
        <taxon>Roseobacteraceae</taxon>
        <taxon>Palleronia</taxon>
    </lineage>
</organism>
<feature type="transmembrane region" description="Helical" evidence="3">
    <location>
        <begin position="38"/>
        <end position="57"/>
    </location>
</feature>
<feature type="transmembrane region" description="Helical" evidence="3">
    <location>
        <begin position="12"/>
        <end position="32"/>
    </location>
</feature>
<sequence>MISAFAADRNAPARLIVSGAVLALPALLLAWALAPRGVAITVLVLAGGIALASRAMIRSYPHERLGGANLITTSRLALTAAISAAILAPAGRPGWVDWAVVGLAAFALCLDGLDGWLARRQGLSSGFGARYDLEVDSALAAVLAAILWAHREAGVELIVLGAARYVFVAARQVWPWLGAPLFDSMRRKTVCVIQIAALVALTVPVFPDGLVRPVAIAAAALVLWSFAIDIRWLAKRG</sequence>
<keyword evidence="3" id="KW-1133">Transmembrane helix</keyword>
<feature type="transmembrane region" description="Helical" evidence="3">
    <location>
        <begin position="213"/>
        <end position="234"/>
    </location>
</feature>
<evidence type="ECO:0000256" key="3">
    <source>
        <dbReference type="SAM" id="Phobius"/>
    </source>
</evidence>
<keyword evidence="5" id="KW-1185">Reference proteome</keyword>
<reference evidence="4 5" key="1">
    <citation type="submission" date="2019-03" db="EMBL/GenBank/DDBJ databases">
        <title>Primorskyibacter sp. SS33 isolated from sediments.</title>
        <authorList>
            <person name="Xunke S."/>
        </authorList>
    </citation>
    <scope>NUCLEOTIDE SEQUENCE [LARGE SCALE GENOMIC DNA]</scope>
    <source>
        <strain evidence="4 5">SS33</strain>
    </source>
</reference>
<dbReference type="GO" id="GO:0016780">
    <property type="term" value="F:phosphotransferase activity, for other substituted phosphate groups"/>
    <property type="evidence" value="ECO:0007669"/>
    <property type="project" value="InterPro"/>
</dbReference>
<dbReference type="GO" id="GO:0008654">
    <property type="term" value="P:phospholipid biosynthetic process"/>
    <property type="evidence" value="ECO:0007669"/>
    <property type="project" value="InterPro"/>
</dbReference>
<dbReference type="Pfam" id="PF01066">
    <property type="entry name" value="CDP-OH_P_transf"/>
    <property type="match status" value="1"/>
</dbReference>
<proteinExistence type="inferred from homology"/>
<dbReference type="InterPro" id="IPR000462">
    <property type="entry name" value="CDP-OH_P_trans"/>
</dbReference>
<dbReference type="GO" id="GO:0016020">
    <property type="term" value="C:membrane"/>
    <property type="evidence" value="ECO:0007669"/>
    <property type="project" value="InterPro"/>
</dbReference>
<keyword evidence="3" id="KW-0812">Transmembrane</keyword>
<dbReference type="Proteomes" id="UP000295701">
    <property type="component" value="Unassembled WGS sequence"/>
</dbReference>
<accession>A0A4R6AIX9</accession>
<dbReference type="OrthoDB" id="9782011at2"/>
<gene>
    <name evidence="4" type="ORF">E2L08_04980</name>
</gene>
<comment type="caution">
    <text evidence="4">The sequence shown here is derived from an EMBL/GenBank/DDBJ whole genome shotgun (WGS) entry which is preliminary data.</text>
</comment>
<keyword evidence="3" id="KW-0472">Membrane</keyword>
<evidence type="ECO:0000256" key="2">
    <source>
        <dbReference type="RuleBase" id="RU003750"/>
    </source>
</evidence>
<feature type="transmembrane region" description="Helical" evidence="3">
    <location>
        <begin position="95"/>
        <end position="113"/>
    </location>
</feature>
<keyword evidence="1 2" id="KW-0808">Transferase</keyword>
<dbReference type="InterPro" id="IPR048254">
    <property type="entry name" value="CDP_ALCOHOL_P_TRANSF_CS"/>
</dbReference>